<sequence length="52" mass="6040">MNANNNVFLAGDAVNVNQEIMYLVKEAMRSGIGKEDFKRFIEMKKFEINRNT</sequence>
<dbReference type="Proteomes" id="UP000515490">
    <property type="component" value="Chromosome"/>
</dbReference>
<accession>A0ABX6S9Q5</accession>
<keyword evidence="1" id="KW-0238">DNA-binding</keyword>
<dbReference type="RefSeq" id="WP_157094413.1">
    <property type="nucleotide sequence ID" value="NZ_CP055263.1"/>
</dbReference>
<name>A0ABX6S9Q5_9BACI</name>
<protein>
    <submittedName>
        <fullName evidence="1">DNA-binding anti-repressor SinI</fullName>
    </submittedName>
</protein>
<gene>
    <name evidence="1" type="primary">sinI</name>
    <name evidence="1" type="ORF">HUW50_25290</name>
</gene>
<organism evidence="1 2">
    <name type="scientific">Metabacillus elymi</name>
    <dbReference type="NCBI Taxonomy" id="2745198"/>
    <lineage>
        <taxon>Bacteria</taxon>
        <taxon>Bacillati</taxon>
        <taxon>Bacillota</taxon>
        <taxon>Bacilli</taxon>
        <taxon>Bacillales</taxon>
        <taxon>Bacillaceae</taxon>
        <taxon>Metabacillus</taxon>
    </lineage>
</organism>
<proteinExistence type="predicted"/>
<dbReference type="InterPro" id="IPR036281">
    <property type="entry name" value="SinR/SinI_dimer_dom_sf"/>
</dbReference>
<evidence type="ECO:0000313" key="1">
    <source>
        <dbReference type="EMBL" id="QNF30487.1"/>
    </source>
</evidence>
<dbReference type="EMBL" id="CP055263">
    <property type="protein sequence ID" value="QNF30487.1"/>
    <property type="molecule type" value="Genomic_DNA"/>
</dbReference>
<evidence type="ECO:0000313" key="2">
    <source>
        <dbReference type="Proteomes" id="UP000515490"/>
    </source>
</evidence>
<dbReference type="GO" id="GO:0003677">
    <property type="term" value="F:DNA binding"/>
    <property type="evidence" value="ECO:0007669"/>
    <property type="project" value="UniProtKB-KW"/>
</dbReference>
<reference evidence="1 2" key="1">
    <citation type="submission" date="2020-06" db="EMBL/GenBank/DDBJ databases">
        <title>Metabacillus dokdonensis sp. nov., isolated from the rhizosphere of Elymus tsukushiensis, a plant native to the Dokdo Islands, Republic of Korea.</title>
        <authorList>
            <person name="Lee S.Y."/>
            <person name="Hwang Y.J."/>
            <person name="Son J.S."/>
            <person name="Ghim S.Y."/>
        </authorList>
    </citation>
    <scope>NUCLEOTIDE SEQUENCE [LARGE SCALE GENOMIC DNA]</scope>
    <source>
        <strain evidence="1 2">KUDC1714</strain>
    </source>
</reference>
<dbReference type="SUPFAM" id="SSF47406">
    <property type="entry name" value="SinR repressor dimerisation domain-like"/>
    <property type="match status" value="1"/>
</dbReference>
<keyword evidence="2" id="KW-1185">Reference proteome</keyword>